<keyword evidence="2" id="KW-1185">Reference proteome</keyword>
<sequence length="267" mass="28598">MVARIFGKSSSHIFLFQNLTTSSAYEARHRAPLSVPPAPPPFHGIRPPPVSPWNGIRAPLVPPTPPSQVQPSGLGRLAPPLTASSWGGILTPTAFNMEYGGQDLGSQLQDAGRIVTQPRDNMVLTQAPPTLAGQPLSDVSEDLDMVQLHLFEALSRHLYPLLVHLVHNAEMSRIAAPTLPADGRPILQTIRPPRILGCLLAKIRRTGTRKETSKVVGAIRAGPSCTPTQSPSAWRASPITCSSYLITSVLVNCPKSDVISKDNSPSS</sequence>
<dbReference type="Proteomes" id="UP000799118">
    <property type="component" value="Unassembled WGS sequence"/>
</dbReference>
<proteinExistence type="predicted"/>
<dbReference type="EMBL" id="ML769505">
    <property type="protein sequence ID" value="KAE9396944.1"/>
    <property type="molecule type" value="Genomic_DNA"/>
</dbReference>
<name>A0A6A4HIL9_9AGAR</name>
<organism evidence="1 2">
    <name type="scientific">Gymnopus androsaceus JB14</name>
    <dbReference type="NCBI Taxonomy" id="1447944"/>
    <lineage>
        <taxon>Eukaryota</taxon>
        <taxon>Fungi</taxon>
        <taxon>Dikarya</taxon>
        <taxon>Basidiomycota</taxon>
        <taxon>Agaricomycotina</taxon>
        <taxon>Agaricomycetes</taxon>
        <taxon>Agaricomycetidae</taxon>
        <taxon>Agaricales</taxon>
        <taxon>Marasmiineae</taxon>
        <taxon>Omphalotaceae</taxon>
        <taxon>Gymnopus</taxon>
    </lineage>
</organism>
<protein>
    <submittedName>
        <fullName evidence="1">Uncharacterized protein</fullName>
    </submittedName>
</protein>
<evidence type="ECO:0000313" key="2">
    <source>
        <dbReference type="Proteomes" id="UP000799118"/>
    </source>
</evidence>
<reference evidence="1" key="1">
    <citation type="journal article" date="2019" name="Environ. Microbiol.">
        <title>Fungal ecological strategies reflected in gene transcription - a case study of two litter decomposers.</title>
        <authorList>
            <person name="Barbi F."/>
            <person name="Kohler A."/>
            <person name="Barry K."/>
            <person name="Baskaran P."/>
            <person name="Daum C."/>
            <person name="Fauchery L."/>
            <person name="Ihrmark K."/>
            <person name="Kuo A."/>
            <person name="LaButti K."/>
            <person name="Lipzen A."/>
            <person name="Morin E."/>
            <person name="Grigoriev I.V."/>
            <person name="Henrissat B."/>
            <person name="Lindahl B."/>
            <person name="Martin F."/>
        </authorList>
    </citation>
    <scope>NUCLEOTIDE SEQUENCE</scope>
    <source>
        <strain evidence="1">JB14</strain>
    </source>
</reference>
<gene>
    <name evidence="1" type="ORF">BT96DRAFT_996219</name>
</gene>
<accession>A0A6A4HIL9</accession>
<evidence type="ECO:0000313" key="1">
    <source>
        <dbReference type="EMBL" id="KAE9396944.1"/>
    </source>
</evidence>
<dbReference type="AlphaFoldDB" id="A0A6A4HIL9"/>